<evidence type="ECO:0000313" key="3">
    <source>
        <dbReference type="Proteomes" id="UP001219525"/>
    </source>
</evidence>
<gene>
    <name evidence="2" type="ORF">GGX14DRAFT_494345</name>
</gene>
<dbReference type="AlphaFoldDB" id="A0AAD6VPV2"/>
<feature type="transmembrane region" description="Helical" evidence="1">
    <location>
        <begin position="81"/>
        <end position="99"/>
    </location>
</feature>
<evidence type="ECO:0000313" key="2">
    <source>
        <dbReference type="EMBL" id="KAJ7219337.1"/>
    </source>
</evidence>
<comment type="caution">
    <text evidence="2">The sequence shown here is derived from an EMBL/GenBank/DDBJ whole genome shotgun (WGS) entry which is preliminary data.</text>
</comment>
<dbReference type="Proteomes" id="UP001219525">
    <property type="component" value="Unassembled WGS sequence"/>
</dbReference>
<dbReference type="EMBL" id="JARJCW010000011">
    <property type="protein sequence ID" value="KAJ7219337.1"/>
    <property type="molecule type" value="Genomic_DNA"/>
</dbReference>
<dbReference type="PANTHER" id="PTHR39605">
    <property type="entry name" value="MAJOR FACILITATOR SUPERFAMILY (MFS) PROFILE DOMAIN-CONTAINING PROTEIN"/>
    <property type="match status" value="1"/>
</dbReference>
<organism evidence="2 3">
    <name type="scientific">Mycena pura</name>
    <dbReference type="NCBI Taxonomy" id="153505"/>
    <lineage>
        <taxon>Eukaryota</taxon>
        <taxon>Fungi</taxon>
        <taxon>Dikarya</taxon>
        <taxon>Basidiomycota</taxon>
        <taxon>Agaricomycotina</taxon>
        <taxon>Agaricomycetes</taxon>
        <taxon>Agaricomycetidae</taxon>
        <taxon>Agaricales</taxon>
        <taxon>Marasmiineae</taxon>
        <taxon>Mycenaceae</taxon>
        <taxon>Mycena</taxon>
    </lineage>
</organism>
<protein>
    <submittedName>
        <fullName evidence="2">Uncharacterized protein</fullName>
    </submittedName>
</protein>
<feature type="transmembrane region" description="Helical" evidence="1">
    <location>
        <begin position="36"/>
        <end position="60"/>
    </location>
</feature>
<reference evidence="2" key="1">
    <citation type="submission" date="2023-03" db="EMBL/GenBank/DDBJ databases">
        <title>Massive genome expansion in bonnet fungi (Mycena s.s.) driven by repeated elements and novel gene families across ecological guilds.</title>
        <authorList>
            <consortium name="Lawrence Berkeley National Laboratory"/>
            <person name="Harder C.B."/>
            <person name="Miyauchi S."/>
            <person name="Viragh M."/>
            <person name="Kuo A."/>
            <person name="Thoen E."/>
            <person name="Andreopoulos B."/>
            <person name="Lu D."/>
            <person name="Skrede I."/>
            <person name="Drula E."/>
            <person name="Henrissat B."/>
            <person name="Morin E."/>
            <person name="Kohler A."/>
            <person name="Barry K."/>
            <person name="LaButti K."/>
            <person name="Morin E."/>
            <person name="Salamov A."/>
            <person name="Lipzen A."/>
            <person name="Mereny Z."/>
            <person name="Hegedus B."/>
            <person name="Baldrian P."/>
            <person name="Stursova M."/>
            <person name="Weitz H."/>
            <person name="Taylor A."/>
            <person name="Grigoriev I.V."/>
            <person name="Nagy L.G."/>
            <person name="Martin F."/>
            <person name="Kauserud H."/>
        </authorList>
    </citation>
    <scope>NUCLEOTIDE SEQUENCE</scope>
    <source>
        <strain evidence="2">9144</strain>
    </source>
</reference>
<proteinExistence type="predicted"/>
<keyword evidence="1" id="KW-0812">Transmembrane</keyword>
<keyword evidence="3" id="KW-1185">Reference proteome</keyword>
<feature type="transmembrane region" description="Helical" evidence="1">
    <location>
        <begin position="119"/>
        <end position="136"/>
    </location>
</feature>
<keyword evidence="1" id="KW-1133">Transmembrane helix</keyword>
<evidence type="ECO:0000256" key="1">
    <source>
        <dbReference type="SAM" id="Phobius"/>
    </source>
</evidence>
<feature type="transmembrane region" description="Helical" evidence="1">
    <location>
        <begin position="143"/>
        <end position="164"/>
    </location>
</feature>
<dbReference type="PANTHER" id="PTHR39605:SF1">
    <property type="entry name" value="MAJOR FACILITATOR SUPERFAMILY (MFS) PROFILE DOMAIN-CONTAINING PROTEIN"/>
    <property type="match status" value="1"/>
</dbReference>
<keyword evidence="1" id="KW-0472">Membrane</keyword>
<name>A0AAD6VPV2_9AGAR</name>
<accession>A0AAD6VPV2</accession>
<sequence length="205" mass="21399">MTNIELDDLSQRVNRETPSIGPAGTGAAVPDAVSTYWAWSSASLLTLLSIILSASPRLLLFVSEPANALEARTDLTPLESFLALHAGVWLLAVAVSLVLNIPSAPPGDLVARNSSPRHPLLIPLTVAGCLSSFLAYNTKSVGALAGIVFVGSGIIGLWGAWAAMFGDSSSVSKKTGADKHTSAFLFGNKSAASVQKKEWLKKRGS</sequence>